<dbReference type="InterPro" id="IPR001254">
    <property type="entry name" value="Trypsin_dom"/>
</dbReference>
<keyword evidence="13 20" id="KW-0720">Serine protease</keyword>
<dbReference type="InterPro" id="IPR013806">
    <property type="entry name" value="Kringle-like"/>
</dbReference>
<evidence type="ECO:0000256" key="3">
    <source>
        <dbReference type="ARBA" id="ARBA00012174"/>
    </source>
</evidence>
<dbReference type="PANTHER" id="PTHR24254">
    <property type="entry name" value="PROTHROMBIN"/>
    <property type="match status" value="1"/>
</dbReference>
<evidence type="ECO:0000256" key="1">
    <source>
        <dbReference type="ARBA" id="ARBA00001621"/>
    </source>
</evidence>
<dbReference type="SUPFAM" id="SSF50494">
    <property type="entry name" value="Trypsin-like serine proteases"/>
    <property type="match status" value="1"/>
</dbReference>
<keyword evidence="20" id="KW-0356">Hemostasis</keyword>
<dbReference type="Proteomes" id="UP000694871">
    <property type="component" value="Unplaced"/>
</dbReference>
<dbReference type="Pfam" id="PF09396">
    <property type="entry name" value="Thrombin_light"/>
    <property type="match status" value="1"/>
</dbReference>
<dbReference type="PROSITE" id="PS50070">
    <property type="entry name" value="KRINGLE_2"/>
    <property type="match status" value="2"/>
</dbReference>
<dbReference type="CDD" id="cd00190">
    <property type="entry name" value="Tryp_SPc"/>
    <property type="match status" value="1"/>
</dbReference>
<name>A0ABM1JM11_GEKJA</name>
<evidence type="ECO:0000313" key="27">
    <source>
        <dbReference type="RefSeq" id="XP_015262498.1"/>
    </source>
</evidence>
<evidence type="ECO:0000256" key="5">
    <source>
        <dbReference type="ARBA" id="ARBA00022479"/>
    </source>
</evidence>
<dbReference type="PRINTS" id="PR00722">
    <property type="entry name" value="CHYMOTRYPSIN"/>
</dbReference>
<dbReference type="InterPro" id="IPR035972">
    <property type="entry name" value="GLA-like_dom_SF"/>
</dbReference>
<evidence type="ECO:0000256" key="10">
    <source>
        <dbReference type="ARBA" id="ARBA00022729"/>
    </source>
</evidence>
<dbReference type="PRINTS" id="PR01505">
    <property type="entry name" value="PROTHROMBIN"/>
</dbReference>
<feature type="domain" description="Peptidase S1" evidence="24">
    <location>
        <begin position="365"/>
        <end position="617"/>
    </location>
</feature>
<comment type="function">
    <text evidence="19">Thrombin, which cleaves bonds after Arg and Lys, converts fibrinogen to fibrin and activates factors V, VII, VIII, XIII, and, in complex with thrombomodulin, protein C. Functions in blood homeostasis, inflammation and wound healing. Activates coagulation factor XI (F11); activation is promoted by the contact with negatively charged surfaces. Triggers the production of pro-inflammatory cytokines, such as MCP-1/CCL2 and IL8/CXCL8, in endothelial cells.</text>
</comment>
<evidence type="ECO:0000259" key="24">
    <source>
        <dbReference type="PROSITE" id="PS50240"/>
    </source>
</evidence>
<dbReference type="InterPro" id="IPR018992">
    <property type="entry name" value="Thrombin_light_chain"/>
</dbReference>
<dbReference type="Pfam" id="PF00051">
    <property type="entry name" value="Kringle"/>
    <property type="match status" value="2"/>
</dbReference>
<dbReference type="InterPro" id="IPR038178">
    <property type="entry name" value="Kringle_sf"/>
</dbReference>
<keyword evidence="15" id="KW-0865">Zymogen</keyword>
<keyword evidence="10 22" id="KW-0732">Signal</keyword>
<dbReference type="InterPro" id="IPR009003">
    <property type="entry name" value="Peptidase_S1_PA"/>
</dbReference>
<evidence type="ECO:0000256" key="2">
    <source>
        <dbReference type="ARBA" id="ARBA00009228"/>
    </source>
</evidence>
<evidence type="ECO:0000256" key="20">
    <source>
        <dbReference type="PIRNR" id="PIRNR001149"/>
    </source>
</evidence>
<feature type="domain" description="Gla" evidence="25">
    <location>
        <begin position="50"/>
        <end position="96"/>
    </location>
</feature>
<dbReference type="PRINTS" id="PR00001">
    <property type="entry name" value="GLABLOOD"/>
</dbReference>
<dbReference type="Pfam" id="PF00594">
    <property type="entry name" value="Gla"/>
    <property type="match status" value="1"/>
</dbReference>
<evidence type="ECO:0000313" key="26">
    <source>
        <dbReference type="Proteomes" id="UP000694871"/>
    </source>
</evidence>
<dbReference type="PROSITE" id="PS00021">
    <property type="entry name" value="KRINGLE_1"/>
    <property type="match status" value="2"/>
</dbReference>
<feature type="domain" description="Kringle" evidence="23">
    <location>
        <begin position="114"/>
        <end position="193"/>
    </location>
</feature>
<feature type="signal peptide" evidence="22">
    <location>
        <begin position="1"/>
        <end position="29"/>
    </location>
</feature>
<evidence type="ECO:0000256" key="9">
    <source>
        <dbReference type="ARBA" id="ARBA00022685"/>
    </source>
</evidence>
<dbReference type="PIRSF" id="PIRSF001149">
    <property type="entry name" value="Thrombin"/>
    <property type="match status" value="1"/>
</dbReference>
<keyword evidence="14" id="KW-0106">Calcium</keyword>
<protein>
    <recommendedName>
        <fullName evidence="4 20">Prothrombin</fullName>
        <ecNumber evidence="3 20">3.4.21.5</ecNumber>
    </recommendedName>
    <alternativeName>
        <fullName evidence="18 20">Coagulation factor II</fullName>
    </alternativeName>
</protein>
<reference evidence="27" key="1">
    <citation type="submission" date="2025-08" db="UniProtKB">
        <authorList>
            <consortium name="RefSeq"/>
        </authorList>
    </citation>
    <scope>IDENTIFICATION</scope>
</reference>
<dbReference type="SMART" id="SM00069">
    <property type="entry name" value="GLA"/>
    <property type="match status" value="1"/>
</dbReference>
<dbReference type="EC" id="3.4.21.5" evidence="3 20"/>
<dbReference type="InterPro" id="IPR043504">
    <property type="entry name" value="Peptidase_S1_PA_chymotrypsin"/>
</dbReference>
<proteinExistence type="inferred from homology"/>
<dbReference type="PROSITE" id="PS50240">
    <property type="entry name" value="TRYPSIN_DOM"/>
    <property type="match status" value="1"/>
</dbReference>
<dbReference type="InterPro" id="IPR000001">
    <property type="entry name" value="Kringle"/>
</dbReference>
<comment type="catalytic activity">
    <reaction evidence="1 20">
        <text>Selective cleavage of Arg-|-Gly bonds in fibrinogen to form fibrin and release fibrinopeptides A and B.</text>
        <dbReference type="EC" id="3.4.21.5"/>
    </reaction>
</comment>
<keyword evidence="7 21" id="KW-0420">Kringle</keyword>
<evidence type="ECO:0000256" key="16">
    <source>
        <dbReference type="ARBA" id="ARBA00023157"/>
    </source>
</evidence>
<keyword evidence="11" id="KW-0677">Repeat</keyword>
<evidence type="ECO:0000256" key="13">
    <source>
        <dbReference type="ARBA" id="ARBA00022825"/>
    </source>
</evidence>
<keyword evidence="6 20" id="KW-0011">Acute phase</keyword>
<dbReference type="InterPro" id="IPR001314">
    <property type="entry name" value="Peptidase_S1A"/>
</dbReference>
<dbReference type="PROSITE" id="PS00135">
    <property type="entry name" value="TRYPSIN_SER"/>
    <property type="match status" value="1"/>
</dbReference>
<keyword evidence="12 20" id="KW-0378">Hydrolase</keyword>
<evidence type="ECO:0000256" key="8">
    <source>
        <dbReference type="ARBA" id="ARBA00022670"/>
    </source>
</evidence>
<dbReference type="Gene3D" id="4.10.140.10">
    <property type="entry name" value="Thrombin light chain domain"/>
    <property type="match status" value="1"/>
</dbReference>
<dbReference type="InterPro" id="IPR018056">
    <property type="entry name" value="Kringle_CS"/>
</dbReference>
<evidence type="ECO:0000256" key="19">
    <source>
        <dbReference type="ARBA" id="ARBA00049579"/>
    </source>
</evidence>
<evidence type="ECO:0000256" key="11">
    <source>
        <dbReference type="ARBA" id="ARBA00022737"/>
    </source>
</evidence>
<evidence type="ECO:0000256" key="4">
    <source>
        <dbReference type="ARBA" id="ARBA00014840"/>
    </source>
</evidence>
<keyword evidence="16" id="KW-1015">Disulfide bond</keyword>
<keyword evidence="5" id="KW-0301">Gamma-carboxyglutamic acid</keyword>
<evidence type="ECO:0000256" key="6">
    <source>
        <dbReference type="ARBA" id="ARBA00022486"/>
    </source>
</evidence>
<dbReference type="CDD" id="cd00108">
    <property type="entry name" value="KR"/>
    <property type="match status" value="2"/>
</dbReference>
<evidence type="ECO:0000256" key="22">
    <source>
        <dbReference type="SAM" id="SignalP"/>
    </source>
</evidence>
<dbReference type="PRINTS" id="PR00018">
    <property type="entry name" value="KRINGLE"/>
</dbReference>
<gene>
    <name evidence="27" type="primary">F2</name>
</gene>
<keyword evidence="20" id="KW-0094">Blood coagulation</keyword>
<dbReference type="Gene3D" id="2.40.20.10">
    <property type="entry name" value="Plasminogen Kringle 4"/>
    <property type="match status" value="2"/>
</dbReference>
<dbReference type="InterPro" id="IPR037111">
    <property type="entry name" value="Thrombin_light_chain_sf"/>
</dbReference>
<comment type="caution">
    <text evidence="21">Lacks conserved residue(s) required for the propagation of feature annotation.</text>
</comment>
<dbReference type="Pfam" id="PF00089">
    <property type="entry name" value="Trypsin"/>
    <property type="match status" value="1"/>
</dbReference>
<dbReference type="GeneID" id="107106779"/>
<dbReference type="PROSITE" id="PS50998">
    <property type="entry name" value="GLA_2"/>
    <property type="match status" value="1"/>
</dbReference>
<sequence length="621" mass="70768">MPVLYAVGQSRARMLRILLLSSLLHLTVSHDTVFLEQKQAFSLLKRSRRANKKFMEEVLRGNLERECMEETCSYEEAREALESKDLTDAFWIKYTDCLPRRNVRAVLDACMEGNCAVDEGQNYRGTIYVTRSGTECQFWSSKFPHKPDFNITTSPHANLTDNYCRNPNKSPTGPWCYTRDPTVRLEECAVPVCGENRTTVPFTPKIQQEDIKQQPQPCEADHGLGYTGTLSVTLSGKQCLPWASEKARQLSHSASFLPDVHLLENYCRNPDDDDEGVWCYIDHPNTTFEYCDLHYCENSPEDVEAGQLPNSAIGGRTAAQQRELFFDTRSFGQGEADCGLRPLFEKRKIADDFEQELLESMGGRIVKGQDAQSGSAPWQVMLFRKSPQDLLCGASLISDRWILTAAHCIFYPPWDKNFTADDLVVRIGKHNRRIHEKTREKIVLLDKIIIHPKYNWKENLDRDIALLRLRKPVPFSDYIQPVCLPTKETVQSLLLSGYKGRVTGWGNLYETWGSSAALPTYLQLVNLPIVDRDTCKASTKIKITDNMFCAGYSPEDSKRGDACEGDSGGPFVMKNPQDNRWYQVGIVSWGEGCDRDGKYGFYTHVFRLKKWLKKTVEKHGN</sequence>
<dbReference type="InterPro" id="IPR051659">
    <property type="entry name" value="Serine_Protease_S1-Domain"/>
</dbReference>
<evidence type="ECO:0000259" key="25">
    <source>
        <dbReference type="PROSITE" id="PS50998"/>
    </source>
</evidence>
<evidence type="ECO:0000256" key="17">
    <source>
        <dbReference type="ARBA" id="ARBA00023180"/>
    </source>
</evidence>
<dbReference type="SMART" id="SM00020">
    <property type="entry name" value="Tryp_SPc"/>
    <property type="match status" value="1"/>
</dbReference>
<feature type="chain" id="PRO_5047513078" description="Prothrombin" evidence="22">
    <location>
        <begin position="30"/>
        <end position="621"/>
    </location>
</feature>
<evidence type="ECO:0000256" key="21">
    <source>
        <dbReference type="PROSITE-ProRule" id="PRU00121"/>
    </source>
</evidence>
<dbReference type="RefSeq" id="XP_015262498.1">
    <property type="nucleotide sequence ID" value="XM_015407012.1"/>
</dbReference>
<dbReference type="InterPro" id="IPR018114">
    <property type="entry name" value="TRYPSIN_HIS"/>
</dbReference>
<evidence type="ECO:0000256" key="12">
    <source>
        <dbReference type="ARBA" id="ARBA00022801"/>
    </source>
</evidence>
<dbReference type="SUPFAM" id="SSF57440">
    <property type="entry name" value="Kringle-like"/>
    <property type="match status" value="2"/>
</dbReference>
<dbReference type="SUPFAM" id="SSF57630">
    <property type="entry name" value="GLA-domain"/>
    <property type="match status" value="1"/>
</dbReference>
<keyword evidence="8 20" id="KW-0645">Protease</keyword>
<organism evidence="26 27">
    <name type="scientific">Gekko japonicus</name>
    <name type="common">Schlegel's Japanese gecko</name>
    <dbReference type="NCBI Taxonomy" id="146911"/>
    <lineage>
        <taxon>Eukaryota</taxon>
        <taxon>Metazoa</taxon>
        <taxon>Chordata</taxon>
        <taxon>Craniata</taxon>
        <taxon>Vertebrata</taxon>
        <taxon>Euteleostomi</taxon>
        <taxon>Lepidosauria</taxon>
        <taxon>Squamata</taxon>
        <taxon>Bifurcata</taxon>
        <taxon>Gekkota</taxon>
        <taxon>Gekkonidae</taxon>
        <taxon>Gekkoninae</taxon>
        <taxon>Gekko</taxon>
    </lineage>
</organism>
<comment type="similarity">
    <text evidence="2">Belongs to the peptidase S1 family. Snake venom subfamily.</text>
</comment>
<feature type="domain" description="Kringle" evidence="23">
    <location>
        <begin position="217"/>
        <end position="296"/>
    </location>
</feature>
<dbReference type="PROSITE" id="PS00134">
    <property type="entry name" value="TRYPSIN_HIS"/>
    <property type="match status" value="1"/>
</dbReference>
<keyword evidence="26" id="KW-1185">Reference proteome</keyword>
<dbReference type="PROSITE" id="PS00011">
    <property type="entry name" value="GLA_1"/>
    <property type="match status" value="1"/>
</dbReference>
<dbReference type="SMART" id="SM00130">
    <property type="entry name" value="KR"/>
    <property type="match status" value="2"/>
</dbReference>
<keyword evidence="9" id="KW-0165">Cleavage on pair of basic residues</keyword>
<keyword evidence="17" id="KW-0325">Glycoprotein</keyword>
<evidence type="ECO:0000256" key="7">
    <source>
        <dbReference type="ARBA" id="ARBA00022572"/>
    </source>
</evidence>
<dbReference type="InterPro" id="IPR033116">
    <property type="entry name" value="TRYPSIN_SER"/>
</dbReference>
<accession>A0ABM1JM11</accession>
<dbReference type="Gene3D" id="2.40.10.10">
    <property type="entry name" value="Trypsin-like serine proteases"/>
    <property type="match status" value="2"/>
</dbReference>
<dbReference type="InterPro" id="IPR003966">
    <property type="entry name" value="Prothrombin/thrombin"/>
</dbReference>
<evidence type="ECO:0000256" key="18">
    <source>
        <dbReference type="ARBA" id="ARBA00032835"/>
    </source>
</evidence>
<evidence type="ECO:0000256" key="14">
    <source>
        <dbReference type="ARBA" id="ARBA00022837"/>
    </source>
</evidence>
<evidence type="ECO:0000259" key="23">
    <source>
        <dbReference type="PROSITE" id="PS50070"/>
    </source>
</evidence>
<dbReference type="InterPro" id="IPR000294">
    <property type="entry name" value="GLA_domain"/>
</dbReference>
<evidence type="ECO:0000256" key="15">
    <source>
        <dbReference type="ARBA" id="ARBA00023145"/>
    </source>
</evidence>
<dbReference type="PANTHER" id="PTHR24254:SF10">
    <property type="entry name" value="PROTHROMBIN"/>
    <property type="match status" value="1"/>
</dbReference>